<sequence length="122" mass="14505">MEFDFIYLPDSRIYQLQLPMEQHALQRFLLDEFERKASSYQALCDDLQQLGPYSEYQFDGREYILKVERQEVLVYHYSVGQFDERDADLDPELTTDDASLTAECGLEDLIHLLTQWQQFLPN</sequence>
<gene>
    <name evidence="2" type="ORF">EOE67_16435</name>
</gene>
<keyword evidence="3" id="KW-1185">Reference proteome</keyword>
<dbReference type="RefSeq" id="WP_127700429.1">
    <property type="nucleotide sequence ID" value="NZ_SACS01000021.1"/>
</dbReference>
<comment type="caution">
    <text evidence="2">The sequence shown here is derived from an EMBL/GenBank/DDBJ whole genome shotgun (WGS) entry which is preliminary data.</text>
</comment>
<evidence type="ECO:0000256" key="1">
    <source>
        <dbReference type="ARBA" id="ARBA00005367"/>
    </source>
</evidence>
<dbReference type="Pfam" id="PF06062">
    <property type="entry name" value="UPF0231"/>
    <property type="match status" value="1"/>
</dbReference>
<evidence type="ECO:0000313" key="2">
    <source>
        <dbReference type="EMBL" id="RVU33449.1"/>
    </source>
</evidence>
<accession>A0A437QFW2</accession>
<dbReference type="OrthoDB" id="5739292at2"/>
<organism evidence="2 3">
    <name type="scientific">Rheinheimera riviphila</name>
    <dbReference type="NCBI Taxonomy" id="1834037"/>
    <lineage>
        <taxon>Bacteria</taxon>
        <taxon>Pseudomonadati</taxon>
        <taxon>Pseudomonadota</taxon>
        <taxon>Gammaproteobacteria</taxon>
        <taxon>Chromatiales</taxon>
        <taxon>Chromatiaceae</taxon>
        <taxon>Rheinheimera</taxon>
    </lineage>
</organism>
<proteinExistence type="inferred from homology"/>
<protein>
    <submittedName>
        <fullName evidence="2">Uncharacterized protein</fullName>
    </submittedName>
</protein>
<dbReference type="AlphaFoldDB" id="A0A437QFW2"/>
<comment type="similarity">
    <text evidence="1">Belongs to the UPF0231 family.</text>
</comment>
<evidence type="ECO:0000313" key="3">
    <source>
        <dbReference type="Proteomes" id="UP000283077"/>
    </source>
</evidence>
<reference evidence="2 3" key="1">
    <citation type="submission" date="2019-01" db="EMBL/GenBank/DDBJ databases">
        <authorList>
            <person name="Chen W.-M."/>
        </authorList>
    </citation>
    <scope>NUCLEOTIDE SEQUENCE [LARGE SCALE GENOMIC DNA]</scope>
    <source>
        <strain evidence="2 3">KYPC3</strain>
    </source>
</reference>
<dbReference type="EMBL" id="SACS01000021">
    <property type="protein sequence ID" value="RVU33449.1"/>
    <property type="molecule type" value="Genomic_DNA"/>
</dbReference>
<dbReference type="InterPro" id="IPR008249">
    <property type="entry name" value="UPF0231"/>
</dbReference>
<name>A0A437QFW2_9GAMM</name>
<dbReference type="Proteomes" id="UP000283077">
    <property type="component" value="Unassembled WGS sequence"/>
</dbReference>